<dbReference type="AlphaFoldDB" id="F1YW31"/>
<dbReference type="Proteomes" id="UP000018454">
    <property type="component" value="Unassembled WGS sequence"/>
</dbReference>
<evidence type="ECO:0000313" key="1">
    <source>
        <dbReference type="EMBL" id="EGE47024.1"/>
    </source>
</evidence>
<sequence length="58" mass="6261">MLDSETKNSLLAYAGGDGSLSAQEQLKLKNYVFPSALELRTGNGTIRLHLRARAILAS</sequence>
<protein>
    <submittedName>
        <fullName evidence="1">Uncharacterized protein</fullName>
    </submittedName>
</protein>
<dbReference type="EMBL" id="AEUP01000031">
    <property type="protein sequence ID" value="EGE47024.1"/>
    <property type="molecule type" value="Genomic_DNA"/>
</dbReference>
<proteinExistence type="predicted"/>
<organism evidence="1 2">
    <name type="scientific">Acetobacter pomorum DM001</name>
    <dbReference type="NCBI Taxonomy" id="945681"/>
    <lineage>
        <taxon>Bacteria</taxon>
        <taxon>Pseudomonadati</taxon>
        <taxon>Pseudomonadota</taxon>
        <taxon>Alphaproteobacteria</taxon>
        <taxon>Acetobacterales</taxon>
        <taxon>Acetobacteraceae</taxon>
        <taxon>Acetobacter</taxon>
    </lineage>
</organism>
<reference evidence="1 2" key="1">
    <citation type="journal article" date="2011" name="Science">
        <title>Drosophila microbiome modulates host developmental and metabolic homeostasis via insulin signaling.</title>
        <authorList>
            <person name="Shin S.C."/>
            <person name="Kim S.H."/>
            <person name="You H."/>
            <person name="Kim B."/>
            <person name="Kim A.C."/>
            <person name="Lee K.A."/>
            <person name="Yoon J.H."/>
            <person name="Ryu J.H."/>
            <person name="Lee W.J."/>
        </authorList>
    </citation>
    <scope>NUCLEOTIDE SEQUENCE [LARGE SCALE GENOMIC DNA]</scope>
    <source>
        <strain evidence="1 2">DM001</strain>
    </source>
</reference>
<comment type="caution">
    <text evidence="1">The sequence shown here is derived from an EMBL/GenBank/DDBJ whole genome shotgun (WGS) entry which is preliminary data.</text>
</comment>
<name>F1YW31_9PROT</name>
<accession>F1YW31</accession>
<evidence type="ECO:0000313" key="2">
    <source>
        <dbReference type="Proteomes" id="UP000018454"/>
    </source>
</evidence>
<gene>
    <name evidence="1" type="ORF">APO_2439</name>
</gene>